<evidence type="ECO:0000313" key="6">
    <source>
        <dbReference type="Proteomes" id="UP000253094"/>
    </source>
</evidence>
<dbReference type="SUPFAM" id="SSF102712">
    <property type="entry name" value="JAB1/MPN domain"/>
    <property type="match status" value="1"/>
</dbReference>
<gene>
    <name evidence="5" type="ORF">DQ384_28995</name>
</gene>
<dbReference type="SUPFAM" id="SSF51197">
    <property type="entry name" value="Clavaminate synthase-like"/>
    <property type="match status" value="1"/>
</dbReference>
<dbReference type="Proteomes" id="UP000253094">
    <property type="component" value="Unassembled WGS sequence"/>
</dbReference>
<dbReference type="OrthoDB" id="9764016at2"/>
<comment type="cofactor">
    <cofactor evidence="1">
        <name>Fe(2+)</name>
        <dbReference type="ChEBI" id="CHEBI:29033"/>
    </cofactor>
</comment>
<dbReference type="GO" id="GO:0046872">
    <property type="term" value="F:metal ion binding"/>
    <property type="evidence" value="ECO:0007669"/>
    <property type="project" value="UniProtKB-KW"/>
</dbReference>
<evidence type="ECO:0000256" key="3">
    <source>
        <dbReference type="ARBA" id="ARBA00023004"/>
    </source>
</evidence>
<feature type="domain" description="JmjC" evidence="4">
    <location>
        <begin position="129"/>
        <end position="222"/>
    </location>
</feature>
<dbReference type="InterPro" id="IPR039994">
    <property type="entry name" value="NO66-like"/>
</dbReference>
<name>A0A367F7Z6_9ACTN</name>
<keyword evidence="3" id="KW-0408">Iron</keyword>
<reference evidence="5 6" key="1">
    <citation type="submission" date="2018-06" db="EMBL/GenBank/DDBJ databases">
        <title>Sphaerisporangium craniellae sp. nov., isolated from a marine sponge in the South China Sea.</title>
        <authorList>
            <person name="Li L."/>
        </authorList>
    </citation>
    <scope>NUCLEOTIDE SEQUENCE [LARGE SCALE GENOMIC DNA]</scope>
    <source>
        <strain evidence="5 6">CCTCC AA 208026</strain>
    </source>
</reference>
<dbReference type="InterPro" id="IPR003347">
    <property type="entry name" value="JmjC_dom"/>
</dbReference>
<proteinExistence type="predicted"/>
<dbReference type="AlphaFoldDB" id="A0A367F7Z6"/>
<evidence type="ECO:0000313" key="5">
    <source>
        <dbReference type="EMBL" id="RCG26483.1"/>
    </source>
</evidence>
<evidence type="ECO:0000256" key="2">
    <source>
        <dbReference type="ARBA" id="ARBA00022723"/>
    </source>
</evidence>
<keyword evidence="2" id="KW-0479">Metal-binding</keyword>
<sequence length="387" mass="42056">MNVTPSGRVLPLLGDPRLFDSSWPDRPYHSARTAMGLREAFTWSSLDGLLNDQAIRLPAFRMARDNRLVPAPSITRSDRAESAAGKELADPVRMTAELGRGATLVLQGVHRRCLPLRDLTRRLATEIGHAVSVNAYLTPPSAQGFGAHFDPTHAWLTQLEGTKKWRLWEYGRRPATDAPDLELVLSEGDVLWIPRGWWHEGASGERPSLHLTFAVVATTLADVLEAVVGDLAQHAALAGELPPKSLSDRERAQTTVMDATMEIGRLLANLDVEALTERVVTRRLDPFDPLPARPLAEVLGTGRDGTVHTHPEGVLYSSADDTHVHLMTADADLAIPAELASDLGDLLTRTGSFSLEEIGEPLSGKVLDQLVEARLVCSAGCPEASVR</sequence>
<dbReference type="Gene3D" id="2.60.120.650">
    <property type="entry name" value="Cupin"/>
    <property type="match status" value="1"/>
</dbReference>
<evidence type="ECO:0000259" key="4">
    <source>
        <dbReference type="Pfam" id="PF08007"/>
    </source>
</evidence>
<organism evidence="5 6">
    <name type="scientific">Sphaerisporangium album</name>
    <dbReference type="NCBI Taxonomy" id="509200"/>
    <lineage>
        <taxon>Bacteria</taxon>
        <taxon>Bacillati</taxon>
        <taxon>Actinomycetota</taxon>
        <taxon>Actinomycetes</taxon>
        <taxon>Streptosporangiales</taxon>
        <taxon>Streptosporangiaceae</taxon>
        <taxon>Sphaerisporangium</taxon>
    </lineage>
</organism>
<keyword evidence="6" id="KW-1185">Reference proteome</keyword>
<accession>A0A367F7Z6</accession>
<protein>
    <recommendedName>
        <fullName evidence="4">JmjC domain-containing protein</fullName>
    </recommendedName>
</protein>
<dbReference type="EMBL" id="QOIL01000019">
    <property type="protein sequence ID" value="RCG26483.1"/>
    <property type="molecule type" value="Genomic_DNA"/>
</dbReference>
<evidence type="ECO:0000256" key="1">
    <source>
        <dbReference type="ARBA" id="ARBA00001954"/>
    </source>
</evidence>
<dbReference type="PANTHER" id="PTHR13096:SF8">
    <property type="entry name" value="RIBOSOMAL OXYGENASE 1"/>
    <property type="match status" value="1"/>
</dbReference>
<dbReference type="Pfam" id="PF08007">
    <property type="entry name" value="JmjC_2"/>
    <property type="match status" value="1"/>
</dbReference>
<dbReference type="PANTHER" id="PTHR13096">
    <property type="entry name" value="MINA53 MYC INDUCED NUCLEAR ANTIGEN"/>
    <property type="match status" value="1"/>
</dbReference>
<comment type="caution">
    <text evidence="5">The sequence shown here is derived from an EMBL/GenBank/DDBJ whole genome shotgun (WGS) entry which is preliminary data.</text>
</comment>
<dbReference type="RefSeq" id="WP_114032056.1">
    <property type="nucleotide sequence ID" value="NZ_QOIL01000019.1"/>
</dbReference>